<evidence type="ECO:0000313" key="2">
    <source>
        <dbReference type="EMBL" id="KZV27068.1"/>
    </source>
</evidence>
<feature type="compositionally biased region" description="Polar residues" evidence="1">
    <location>
        <begin position="65"/>
        <end position="75"/>
    </location>
</feature>
<proteinExistence type="predicted"/>
<reference evidence="2 3" key="1">
    <citation type="journal article" date="2015" name="Proc. Natl. Acad. Sci. U.S.A.">
        <title>The resurrection genome of Boea hygrometrica: A blueprint for survival of dehydration.</title>
        <authorList>
            <person name="Xiao L."/>
            <person name="Yang G."/>
            <person name="Zhang L."/>
            <person name="Yang X."/>
            <person name="Zhao S."/>
            <person name="Ji Z."/>
            <person name="Zhou Q."/>
            <person name="Hu M."/>
            <person name="Wang Y."/>
            <person name="Chen M."/>
            <person name="Xu Y."/>
            <person name="Jin H."/>
            <person name="Xiao X."/>
            <person name="Hu G."/>
            <person name="Bao F."/>
            <person name="Hu Y."/>
            <person name="Wan P."/>
            <person name="Li L."/>
            <person name="Deng X."/>
            <person name="Kuang T."/>
            <person name="Xiang C."/>
            <person name="Zhu J.K."/>
            <person name="Oliver M.J."/>
            <person name="He Y."/>
        </authorList>
    </citation>
    <scope>NUCLEOTIDE SEQUENCE [LARGE SCALE GENOMIC DNA]</scope>
    <source>
        <strain evidence="3">cv. XS01</strain>
    </source>
</reference>
<evidence type="ECO:0000256" key="1">
    <source>
        <dbReference type="SAM" id="MobiDB-lite"/>
    </source>
</evidence>
<evidence type="ECO:0000313" key="3">
    <source>
        <dbReference type="Proteomes" id="UP000250235"/>
    </source>
</evidence>
<organism evidence="2 3">
    <name type="scientific">Dorcoceras hygrometricum</name>
    <dbReference type="NCBI Taxonomy" id="472368"/>
    <lineage>
        <taxon>Eukaryota</taxon>
        <taxon>Viridiplantae</taxon>
        <taxon>Streptophyta</taxon>
        <taxon>Embryophyta</taxon>
        <taxon>Tracheophyta</taxon>
        <taxon>Spermatophyta</taxon>
        <taxon>Magnoliopsida</taxon>
        <taxon>eudicotyledons</taxon>
        <taxon>Gunneridae</taxon>
        <taxon>Pentapetalae</taxon>
        <taxon>asterids</taxon>
        <taxon>lamiids</taxon>
        <taxon>Lamiales</taxon>
        <taxon>Gesneriaceae</taxon>
        <taxon>Didymocarpoideae</taxon>
        <taxon>Trichosporeae</taxon>
        <taxon>Loxocarpinae</taxon>
        <taxon>Dorcoceras</taxon>
    </lineage>
</organism>
<gene>
    <name evidence="2" type="ORF">F511_23964</name>
</gene>
<accession>A0A2Z7B0G2</accession>
<name>A0A2Z7B0G2_9LAMI</name>
<dbReference type="Proteomes" id="UP000250235">
    <property type="component" value="Unassembled WGS sequence"/>
</dbReference>
<feature type="region of interest" description="Disordered" evidence="1">
    <location>
        <begin position="51"/>
        <end position="75"/>
    </location>
</feature>
<protein>
    <submittedName>
        <fullName evidence="2">Uncharacterized protein</fullName>
    </submittedName>
</protein>
<dbReference type="AlphaFoldDB" id="A0A2Z7B0G2"/>
<dbReference type="EMBL" id="KV010692">
    <property type="protein sequence ID" value="KZV27068.1"/>
    <property type="molecule type" value="Genomic_DNA"/>
</dbReference>
<keyword evidence="3" id="KW-1185">Reference proteome</keyword>
<feature type="compositionally biased region" description="Basic and acidic residues" evidence="1">
    <location>
        <begin position="52"/>
        <end position="64"/>
    </location>
</feature>
<sequence length="75" mass="8332">MAELDWSKISSWNSKGTPKLVRQFTSRSAGNIKLVHQLDVGAALRSSAESEEQFKRRIKSRGEMKSSSAECSSTE</sequence>